<dbReference type="KEGG" id="vg:80005424"/>
<sequence length="59" mass="6716">MSARTTTVLTCNRIGCVAQVKSTGNHVQARVDAKRLGWKVGVTSWNRRDQEDYCPEHKR</sequence>
<proteinExistence type="predicted"/>
<dbReference type="RefSeq" id="YP_010751752.1">
    <property type="nucleotide sequence ID" value="NC_073373.1"/>
</dbReference>
<name>A0A516KPD4_9CAUD</name>
<dbReference type="GeneID" id="80005424"/>
<evidence type="ECO:0000313" key="1">
    <source>
        <dbReference type="EMBL" id="QDP43545.1"/>
    </source>
</evidence>
<evidence type="ECO:0000313" key="2">
    <source>
        <dbReference type="Proteomes" id="UP000317493"/>
    </source>
</evidence>
<gene>
    <name evidence="1" type="primary">7</name>
    <name evidence="1" type="ORF">SEA_TYRUMBRA_7</name>
</gene>
<reference evidence="1 2" key="1">
    <citation type="submission" date="2019-07" db="EMBL/GenBank/DDBJ databases">
        <authorList>
            <person name="Fields K.L."/>
            <person name="Fields S.B."/>
            <person name="Nelson N.D."/>
            <person name="Robertson C."/>
            <person name="Bonilla J.A."/>
            <person name="Klyczek K."/>
            <person name="Garlena R.A."/>
            <person name="Russell D.A."/>
            <person name="Pope W.H."/>
            <person name="Jacobs-Sera D."/>
            <person name="Hatfull G.F."/>
        </authorList>
    </citation>
    <scope>NUCLEOTIDE SEQUENCE [LARGE SCALE GENOMIC DNA]</scope>
</reference>
<dbReference type="EMBL" id="MN175603">
    <property type="protein sequence ID" value="QDP43545.1"/>
    <property type="molecule type" value="Genomic_DNA"/>
</dbReference>
<organism evidence="1 2">
    <name type="scientific">Microbacterium phage Tyrumbra</name>
    <dbReference type="NCBI Taxonomy" id="2596974"/>
    <lineage>
        <taxon>Viruses</taxon>
        <taxon>Duplodnaviria</taxon>
        <taxon>Heunggongvirae</taxon>
        <taxon>Uroviricota</taxon>
        <taxon>Caudoviricetes</taxon>
        <taxon>Hodgkinviridae</taxon>
        <taxon>Metamorphoovirus</taxon>
        <taxon>Metamorphoovirus tyrumba</taxon>
    </lineage>
</organism>
<keyword evidence="2" id="KW-1185">Reference proteome</keyword>
<accession>A0A516KPD4</accession>
<protein>
    <submittedName>
        <fullName evidence="1">Uncharacterized protein</fullName>
    </submittedName>
</protein>
<dbReference type="Proteomes" id="UP000317493">
    <property type="component" value="Segment"/>
</dbReference>